<evidence type="ECO:0000259" key="2">
    <source>
        <dbReference type="PROSITE" id="PS51175"/>
    </source>
</evidence>
<evidence type="ECO:0000313" key="4">
    <source>
        <dbReference type="Proteomes" id="UP001500620"/>
    </source>
</evidence>
<dbReference type="InterPro" id="IPR005084">
    <property type="entry name" value="CBM6"/>
</dbReference>
<evidence type="ECO:0000313" key="3">
    <source>
        <dbReference type="EMBL" id="GAA4257563.1"/>
    </source>
</evidence>
<dbReference type="EMBL" id="BAABAT010000028">
    <property type="protein sequence ID" value="GAA4257563.1"/>
    <property type="molecule type" value="Genomic_DNA"/>
</dbReference>
<organism evidence="3 4">
    <name type="scientific">Dactylosporangium darangshiense</name>
    <dbReference type="NCBI Taxonomy" id="579108"/>
    <lineage>
        <taxon>Bacteria</taxon>
        <taxon>Bacillati</taxon>
        <taxon>Actinomycetota</taxon>
        <taxon>Actinomycetes</taxon>
        <taxon>Micromonosporales</taxon>
        <taxon>Micromonosporaceae</taxon>
        <taxon>Dactylosporangium</taxon>
    </lineage>
</organism>
<dbReference type="SMART" id="SM00606">
    <property type="entry name" value="CBD_IV"/>
    <property type="match status" value="1"/>
</dbReference>
<dbReference type="PROSITE" id="PS51175">
    <property type="entry name" value="CBM6"/>
    <property type="match status" value="1"/>
</dbReference>
<dbReference type="CDD" id="cd04084">
    <property type="entry name" value="CBM6_xylanase-like"/>
    <property type="match status" value="1"/>
</dbReference>
<dbReference type="Pfam" id="PF03422">
    <property type="entry name" value="CBM_6"/>
    <property type="match status" value="1"/>
</dbReference>
<protein>
    <recommendedName>
        <fullName evidence="2">CBM6 domain-containing protein</fullName>
    </recommendedName>
</protein>
<feature type="domain" description="CBM6" evidence="2">
    <location>
        <begin position="51"/>
        <end position="183"/>
    </location>
</feature>
<name>A0ABP8DJF1_9ACTN</name>
<sequence>MRAPPSFAHAARKEILVPNVRGPVAAAGVAAATLLAVAAAMATDADAATPVTVQAEAFAAQSGAQVETTVDAGGGQDVGYLADGDWLRYDGVDLGPAGPLSVGFRVASAGTGGTGTVELRTGSLTGPLLAQATIAPTGGWQSWTTLSATASASRPTGAQTVYAVMRNTTGGRDFVNINWFSFGAGGNTAAGWVDVDPVKWNAQLAEFRAMPMDPAPAGTVRVSEFNASCTYSHSFKDDPIVFPGLPGASHMHSFIGNHSTNAATTTDTLLANAGTSCAPAPDLSAYWVPTLYEHGVAVEPKAVVVYYGSRLTDPTGTVPFPQGFRMIAGDARLQQATPAGSVNQFYCAGPGGETGRSADGNWPLCAPGATLMFQLVFPDCWDGTHLDSPDHKSHVAYTYNGACGGAYPVAIPSVSFLLAYPTSGTADGFTLSSGMASSFHGDAVLAWDNAAQGHRVKNCIVQKAKCNTAGTF</sequence>
<evidence type="ECO:0000256" key="1">
    <source>
        <dbReference type="ARBA" id="ARBA00022729"/>
    </source>
</evidence>
<dbReference type="Pfam" id="PF09362">
    <property type="entry name" value="DUF1996"/>
    <property type="match status" value="1"/>
</dbReference>
<keyword evidence="1" id="KW-0732">Signal</keyword>
<gene>
    <name evidence="3" type="ORF">GCM10022255_074830</name>
</gene>
<dbReference type="PANTHER" id="PTHR43662">
    <property type="match status" value="1"/>
</dbReference>
<dbReference type="InterPro" id="IPR008979">
    <property type="entry name" value="Galactose-bd-like_sf"/>
</dbReference>
<dbReference type="Gene3D" id="2.60.120.260">
    <property type="entry name" value="Galactose-binding domain-like"/>
    <property type="match status" value="1"/>
</dbReference>
<reference evidence="4" key="1">
    <citation type="journal article" date="2019" name="Int. J. Syst. Evol. Microbiol.">
        <title>The Global Catalogue of Microorganisms (GCM) 10K type strain sequencing project: providing services to taxonomists for standard genome sequencing and annotation.</title>
        <authorList>
            <consortium name="The Broad Institute Genomics Platform"/>
            <consortium name="The Broad Institute Genome Sequencing Center for Infectious Disease"/>
            <person name="Wu L."/>
            <person name="Ma J."/>
        </authorList>
    </citation>
    <scope>NUCLEOTIDE SEQUENCE [LARGE SCALE GENOMIC DNA]</scope>
    <source>
        <strain evidence="4">JCM 17441</strain>
    </source>
</reference>
<accession>A0ABP8DJF1</accession>
<dbReference type="Proteomes" id="UP001500620">
    <property type="component" value="Unassembled WGS sequence"/>
</dbReference>
<dbReference type="InterPro" id="IPR018535">
    <property type="entry name" value="DUF1996"/>
</dbReference>
<dbReference type="SUPFAM" id="SSF49785">
    <property type="entry name" value="Galactose-binding domain-like"/>
    <property type="match status" value="1"/>
</dbReference>
<dbReference type="PANTHER" id="PTHR43662:SF3">
    <property type="entry name" value="DOMAIN PROTEIN, PUTATIVE (AFU_ORTHOLOGUE AFUA_6G11970)-RELATED"/>
    <property type="match status" value="1"/>
</dbReference>
<proteinExistence type="predicted"/>
<comment type="caution">
    <text evidence="3">The sequence shown here is derived from an EMBL/GenBank/DDBJ whole genome shotgun (WGS) entry which is preliminary data.</text>
</comment>
<keyword evidence="4" id="KW-1185">Reference proteome</keyword>
<dbReference type="InterPro" id="IPR006584">
    <property type="entry name" value="Cellulose-bd_IV"/>
</dbReference>